<dbReference type="GeneID" id="10505659"/>
<dbReference type="PROSITE" id="PS50068">
    <property type="entry name" value="LDLRA_2"/>
    <property type="match status" value="1"/>
</dbReference>
<dbReference type="eggNOG" id="KOG2397">
    <property type="taxonomic scope" value="Eukaryota"/>
</dbReference>
<evidence type="ECO:0000256" key="1">
    <source>
        <dbReference type="ARBA" id="ARBA00022387"/>
    </source>
</evidence>
<proteinExistence type="predicted"/>
<dbReference type="GO" id="GO:0017177">
    <property type="term" value="C:glucosidase II complex"/>
    <property type="evidence" value="ECO:0000318"/>
    <property type="project" value="GO_Central"/>
</dbReference>
<feature type="region of interest" description="Disordered" evidence="6">
    <location>
        <begin position="264"/>
        <end position="292"/>
    </location>
</feature>
<keyword evidence="3" id="KW-0256">Endoplasmic reticulum</keyword>
<dbReference type="PANTHER" id="PTHR12630">
    <property type="entry name" value="N-LINKED OLIGOSACCHARIDE PROCESSING"/>
    <property type="match status" value="1"/>
</dbReference>
<dbReference type="OrthoDB" id="28322at2759"/>
<feature type="signal peptide" evidence="7">
    <location>
        <begin position="1"/>
        <end position="20"/>
    </location>
</feature>
<dbReference type="SUPFAM" id="SSF57424">
    <property type="entry name" value="LDL receptor-like module"/>
    <property type="match status" value="1"/>
</dbReference>
<dbReference type="Gene3D" id="2.70.130.10">
    <property type="entry name" value="Mannose-6-phosphate receptor binding domain"/>
    <property type="match status" value="1"/>
</dbReference>
<sequence length="474" mass="54106">MRVILYLCIIIFTFSYSVKSITPQYGVAPEELEFYKENKVFNCLRSNKEIPFSQVNDDYCDCPDGTDEPGTAACSNGHFWCTNKGHKGAYIPSSYVNDGVCDCCDGSDEYKSSIKCENKCNELGEATRKKHNEEVERYTNGLKKKKEMEEEGSRIIKEKFVTLETLKKEIDPIKSEIKELEVLVERKRSEKDDEEKRLKDAKDAEKQKDTQKEEATPTPTNTEETVEGEAKVGNDDSNNNNNDNDEDLKPTVEEKLTSELLETVSKGKDNENNNNHNNNNNNNNNINTIRKDNDNSENKSILDSFYKLIVPFLPNSFVSFKDMGNLEGLENELSNKKSSLKQKQDEIEKIEKVLGYDTGVNNVFLPLNGKCFDFKTKEYTYTVCPFDKASQGHTSLGKFESWKDGHNQMVFENGQQCWGGPKRSIKVFMECGSENELYDVNEPGKCEYTIKFRTPAMCTEEHLKVLKLESDHGL</sequence>
<evidence type="ECO:0000259" key="8">
    <source>
        <dbReference type="PROSITE" id="PS51914"/>
    </source>
</evidence>
<dbReference type="InterPro" id="IPR009011">
    <property type="entry name" value="Man6P_isomerase_rcpt-bd_dom_sf"/>
</dbReference>
<accession>F0ZWW6</accession>
<evidence type="ECO:0000256" key="4">
    <source>
        <dbReference type="ARBA" id="ARBA00023157"/>
    </source>
</evidence>
<dbReference type="InterPro" id="IPR036607">
    <property type="entry name" value="PRKCSH"/>
</dbReference>
<dbReference type="Pfam" id="PF12999">
    <property type="entry name" value="PRKCSH-like"/>
    <property type="match status" value="1"/>
</dbReference>
<dbReference type="InterPro" id="IPR036055">
    <property type="entry name" value="LDL_receptor-like_sf"/>
</dbReference>
<dbReference type="VEuPathDB" id="AmoebaDB:DICPUDRAFT_57640"/>
<dbReference type="InterPro" id="IPR002172">
    <property type="entry name" value="LDrepeatLR_classA_rpt"/>
</dbReference>
<evidence type="ECO:0000256" key="2">
    <source>
        <dbReference type="ARBA" id="ARBA00022729"/>
    </source>
</evidence>
<protein>
    <recommendedName>
        <fullName evidence="1">Glucosidase 2 subunit beta</fullName>
    </recommendedName>
</protein>
<feature type="domain" description="MRH" evidence="8">
    <location>
        <begin position="369"/>
        <end position="460"/>
    </location>
</feature>
<dbReference type="RefSeq" id="XP_003291912.1">
    <property type="nucleotide sequence ID" value="XM_003291864.1"/>
</dbReference>
<dbReference type="InterPro" id="IPR028146">
    <property type="entry name" value="PRKCSH_N"/>
</dbReference>
<feature type="chain" id="PRO_5003262025" description="Glucosidase 2 subunit beta" evidence="7">
    <location>
        <begin position="21"/>
        <end position="474"/>
    </location>
</feature>
<reference evidence="10" key="1">
    <citation type="journal article" date="2011" name="Genome Biol.">
        <title>Comparative genomics of the social amoebae Dictyostelium discoideum and Dictyostelium purpureum.</title>
        <authorList>
            <consortium name="US DOE Joint Genome Institute (JGI-PGF)"/>
            <person name="Sucgang R."/>
            <person name="Kuo A."/>
            <person name="Tian X."/>
            <person name="Salerno W."/>
            <person name="Parikh A."/>
            <person name="Feasley C.L."/>
            <person name="Dalin E."/>
            <person name="Tu H."/>
            <person name="Huang E."/>
            <person name="Barry K."/>
            <person name="Lindquist E."/>
            <person name="Shapiro H."/>
            <person name="Bruce D."/>
            <person name="Schmutz J."/>
            <person name="Salamov A."/>
            <person name="Fey P."/>
            <person name="Gaudet P."/>
            <person name="Anjard C."/>
            <person name="Babu M.M."/>
            <person name="Basu S."/>
            <person name="Bushmanova Y."/>
            <person name="van der Wel H."/>
            <person name="Katoh-Kurasawa M."/>
            <person name="Dinh C."/>
            <person name="Coutinho P.M."/>
            <person name="Saito T."/>
            <person name="Elias M."/>
            <person name="Schaap P."/>
            <person name="Kay R.R."/>
            <person name="Henrissat B."/>
            <person name="Eichinger L."/>
            <person name="Rivero F."/>
            <person name="Putnam N.H."/>
            <person name="West C.M."/>
            <person name="Loomis W.F."/>
            <person name="Chisholm R.L."/>
            <person name="Shaulsky G."/>
            <person name="Strassmann J.E."/>
            <person name="Queller D.C."/>
            <person name="Kuspa A."/>
            <person name="Grigoriev I.V."/>
        </authorList>
    </citation>
    <scope>NUCLEOTIDE SEQUENCE [LARGE SCALE GENOMIC DNA]</scope>
    <source>
        <strain evidence="10">QSDP1</strain>
    </source>
</reference>
<dbReference type="EMBL" id="GL871245">
    <property type="protein sequence ID" value="EGC31570.1"/>
    <property type="molecule type" value="Genomic_DNA"/>
</dbReference>
<gene>
    <name evidence="9" type="ORF">DICPUDRAFT_57640</name>
</gene>
<feature type="compositionally biased region" description="Low complexity" evidence="6">
    <location>
        <begin position="272"/>
        <end position="287"/>
    </location>
</feature>
<dbReference type="FunCoup" id="F0ZWW6">
    <property type="interactions" value="961"/>
</dbReference>
<keyword evidence="2 7" id="KW-0732">Signal</keyword>
<dbReference type="PROSITE" id="PS51914">
    <property type="entry name" value="MRH"/>
    <property type="match status" value="1"/>
</dbReference>
<dbReference type="STRING" id="5786.F0ZWW6"/>
<name>F0ZWW6_DICPU</name>
<keyword evidence="4" id="KW-1015">Disulfide bond</keyword>
<dbReference type="InParanoid" id="F0ZWW6"/>
<evidence type="ECO:0000256" key="5">
    <source>
        <dbReference type="SAM" id="Coils"/>
    </source>
</evidence>
<dbReference type="AlphaFoldDB" id="F0ZWW6"/>
<feature type="coiled-coil region" evidence="5">
    <location>
        <begin position="326"/>
        <end position="353"/>
    </location>
</feature>
<evidence type="ECO:0000256" key="3">
    <source>
        <dbReference type="ARBA" id="ARBA00022824"/>
    </source>
</evidence>
<evidence type="ECO:0000313" key="9">
    <source>
        <dbReference type="EMBL" id="EGC31570.1"/>
    </source>
</evidence>
<organism evidence="9 10">
    <name type="scientific">Dictyostelium purpureum</name>
    <name type="common">Slime mold</name>
    <dbReference type="NCBI Taxonomy" id="5786"/>
    <lineage>
        <taxon>Eukaryota</taxon>
        <taxon>Amoebozoa</taxon>
        <taxon>Evosea</taxon>
        <taxon>Eumycetozoa</taxon>
        <taxon>Dictyostelia</taxon>
        <taxon>Dictyosteliales</taxon>
        <taxon>Dictyosteliaceae</taxon>
        <taxon>Dictyostelium</taxon>
    </lineage>
</organism>
<dbReference type="InterPro" id="IPR044865">
    <property type="entry name" value="MRH_dom"/>
</dbReference>
<evidence type="ECO:0000313" key="10">
    <source>
        <dbReference type="Proteomes" id="UP000001064"/>
    </source>
</evidence>
<dbReference type="OMA" id="YENGQHC"/>
<evidence type="ECO:0000256" key="6">
    <source>
        <dbReference type="SAM" id="MobiDB-lite"/>
    </source>
</evidence>
<dbReference type="KEGG" id="dpp:DICPUDRAFT_57640"/>
<dbReference type="CDD" id="cd00112">
    <property type="entry name" value="LDLa"/>
    <property type="match status" value="1"/>
</dbReference>
<dbReference type="InterPro" id="IPR039794">
    <property type="entry name" value="Gtb1-like"/>
</dbReference>
<feature type="region of interest" description="Disordered" evidence="6">
    <location>
        <begin position="186"/>
        <end position="250"/>
    </location>
</feature>
<dbReference type="Pfam" id="PF13015">
    <property type="entry name" value="PRKCSH_1"/>
    <property type="match status" value="1"/>
</dbReference>
<keyword evidence="10" id="KW-1185">Reference proteome</keyword>
<evidence type="ECO:0000256" key="7">
    <source>
        <dbReference type="SAM" id="SignalP"/>
    </source>
</evidence>
<keyword evidence="5" id="KW-0175">Coiled coil</keyword>
<dbReference type="PANTHER" id="PTHR12630:SF1">
    <property type="entry name" value="GLUCOSIDASE 2 SUBUNIT BETA"/>
    <property type="match status" value="1"/>
</dbReference>
<dbReference type="SUPFAM" id="SSF50911">
    <property type="entry name" value="Mannose 6-phosphate receptor domain"/>
    <property type="match status" value="1"/>
</dbReference>
<feature type="compositionally biased region" description="Basic and acidic residues" evidence="6">
    <location>
        <begin position="186"/>
        <end position="215"/>
    </location>
</feature>
<dbReference type="Proteomes" id="UP000001064">
    <property type="component" value="Unassembled WGS sequence"/>
</dbReference>
<dbReference type="Gene3D" id="4.10.400.10">
    <property type="entry name" value="Low-density Lipoprotein Receptor"/>
    <property type="match status" value="1"/>
</dbReference>
<dbReference type="GO" id="GO:0006491">
    <property type="term" value="P:N-glycan processing"/>
    <property type="evidence" value="ECO:0000318"/>
    <property type="project" value="GO_Central"/>
</dbReference>